<accession>A0A8S0WWY2</accession>
<evidence type="ECO:0000313" key="2">
    <source>
        <dbReference type="Proteomes" id="UP000467700"/>
    </source>
</evidence>
<dbReference type="EMBL" id="CACVBS010000063">
    <property type="protein sequence ID" value="CAA7267816.1"/>
    <property type="molecule type" value="Genomic_DNA"/>
</dbReference>
<comment type="caution">
    <text evidence="1">The sequence shown here is derived from an EMBL/GenBank/DDBJ whole genome shotgun (WGS) entry which is preliminary data.</text>
</comment>
<organism evidence="1 2">
    <name type="scientific">Cyclocybe aegerita</name>
    <name type="common">Black poplar mushroom</name>
    <name type="synonym">Agrocybe aegerita</name>
    <dbReference type="NCBI Taxonomy" id="1973307"/>
    <lineage>
        <taxon>Eukaryota</taxon>
        <taxon>Fungi</taxon>
        <taxon>Dikarya</taxon>
        <taxon>Basidiomycota</taxon>
        <taxon>Agaricomycotina</taxon>
        <taxon>Agaricomycetes</taxon>
        <taxon>Agaricomycetidae</taxon>
        <taxon>Agaricales</taxon>
        <taxon>Agaricineae</taxon>
        <taxon>Bolbitiaceae</taxon>
        <taxon>Cyclocybe</taxon>
    </lineage>
</organism>
<proteinExistence type="predicted"/>
<protein>
    <submittedName>
        <fullName evidence="1">Uncharacterized protein</fullName>
    </submittedName>
</protein>
<dbReference type="OrthoDB" id="10355430at2759"/>
<sequence length="162" mass="17903">MPTTSQYMPSKTPAWEPSSHTLALSSLGLPSMVPAASIPMEDRDMLWLKDSRFEGVCVKLLEKNTVNWKVLELVSVSGDQVRVKDLQLWGEHTIDIANLQPVVPDMVGDFVTVTAGPMAGNIFKVRSVDQETCTIQKCGTRPARGEQDPVVSTRRLTCIYGR</sequence>
<reference evidence="1 2" key="1">
    <citation type="submission" date="2020-01" db="EMBL/GenBank/DDBJ databases">
        <authorList>
            <person name="Gupta K D."/>
        </authorList>
    </citation>
    <scope>NUCLEOTIDE SEQUENCE [LARGE SCALE GENOMIC DNA]</scope>
</reference>
<keyword evidence="2" id="KW-1185">Reference proteome</keyword>
<gene>
    <name evidence="1" type="ORF">AAE3_LOCUS10069</name>
</gene>
<evidence type="ECO:0000313" key="1">
    <source>
        <dbReference type="EMBL" id="CAA7267816.1"/>
    </source>
</evidence>
<dbReference type="Proteomes" id="UP000467700">
    <property type="component" value="Unassembled WGS sequence"/>
</dbReference>
<name>A0A8S0WWY2_CYCAE</name>
<dbReference type="AlphaFoldDB" id="A0A8S0WWY2"/>